<name>A0A4U1IC87_9BURK</name>
<reference evidence="1 2" key="1">
    <citation type="submission" date="2019-04" db="EMBL/GenBank/DDBJ databases">
        <title>Trinickia sp. 7GSK02, isolated from subtropical forest soil.</title>
        <authorList>
            <person name="Gao Z.-H."/>
            <person name="Qiu L.-H."/>
        </authorList>
    </citation>
    <scope>NUCLEOTIDE SEQUENCE [LARGE SCALE GENOMIC DNA]</scope>
    <source>
        <strain evidence="1 2">7GSK02</strain>
    </source>
</reference>
<evidence type="ECO:0000313" key="2">
    <source>
        <dbReference type="Proteomes" id="UP000305539"/>
    </source>
</evidence>
<sequence>MFDPARHCCFGTNRHFAEVSADEVGDIAQAMKVARTAFLRSGLPTSDPCFDHDLRALLGRLDDHRPIWRMNTRQVAEAVLDAVGTAV</sequence>
<organism evidence="1 2">
    <name type="scientific">Trinickia terrae</name>
    <dbReference type="NCBI Taxonomy" id="2571161"/>
    <lineage>
        <taxon>Bacteria</taxon>
        <taxon>Pseudomonadati</taxon>
        <taxon>Pseudomonadota</taxon>
        <taxon>Betaproteobacteria</taxon>
        <taxon>Burkholderiales</taxon>
        <taxon>Burkholderiaceae</taxon>
        <taxon>Trinickia</taxon>
    </lineage>
</organism>
<dbReference type="Proteomes" id="UP000305539">
    <property type="component" value="Unassembled WGS sequence"/>
</dbReference>
<dbReference type="EMBL" id="SWJE01000003">
    <property type="protein sequence ID" value="TKC91206.1"/>
    <property type="molecule type" value="Genomic_DNA"/>
</dbReference>
<protein>
    <submittedName>
        <fullName evidence="1">Uncharacterized protein</fullName>
    </submittedName>
</protein>
<gene>
    <name evidence="1" type="ORF">FAZ69_07565</name>
</gene>
<keyword evidence="2" id="KW-1185">Reference proteome</keyword>
<evidence type="ECO:0000313" key="1">
    <source>
        <dbReference type="EMBL" id="TKC91206.1"/>
    </source>
</evidence>
<proteinExistence type="predicted"/>
<comment type="caution">
    <text evidence="1">The sequence shown here is derived from an EMBL/GenBank/DDBJ whole genome shotgun (WGS) entry which is preliminary data.</text>
</comment>
<accession>A0A4U1IC87</accession>
<dbReference type="RefSeq" id="WP_136893322.1">
    <property type="nucleotide sequence ID" value="NZ_SWJE01000003.1"/>
</dbReference>
<dbReference type="AlphaFoldDB" id="A0A4U1IC87"/>